<name>A0A822XFM1_NELNU</name>
<comment type="caution">
    <text evidence="1">The sequence shown here is derived from an EMBL/GenBank/DDBJ whole genome shotgun (WGS) entry which is preliminary data.</text>
</comment>
<evidence type="ECO:0000313" key="2">
    <source>
        <dbReference type="Proteomes" id="UP000607653"/>
    </source>
</evidence>
<dbReference type="Proteomes" id="UP000607653">
    <property type="component" value="Unassembled WGS sequence"/>
</dbReference>
<keyword evidence="2" id="KW-1185">Reference proteome</keyword>
<gene>
    <name evidence="1" type="ORF">HUJ06_020643</name>
</gene>
<accession>A0A822XFM1</accession>
<dbReference type="EMBL" id="DUZY01000001">
    <property type="protein sequence ID" value="DAD19180.1"/>
    <property type="molecule type" value="Genomic_DNA"/>
</dbReference>
<reference evidence="1 2" key="1">
    <citation type="journal article" date="2020" name="Mol. Biol. Evol.">
        <title>Distinct Expression and Methylation Patterns for Genes with Different Fates following a Single Whole-Genome Duplication in Flowering Plants.</title>
        <authorList>
            <person name="Shi T."/>
            <person name="Rahmani R.S."/>
            <person name="Gugger P.F."/>
            <person name="Wang M."/>
            <person name="Li H."/>
            <person name="Zhang Y."/>
            <person name="Li Z."/>
            <person name="Wang Q."/>
            <person name="Van de Peer Y."/>
            <person name="Marchal K."/>
            <person name="Chen J."/>
        </authorList>
    </citation>
    <scope>NUCLEOTIDE SEQUENCE [LARGE SCALE GENOMIC DNA]</scope>
    <source>
        <tissue evidence="1">Leaf</tissue>
    </source>
</reference>
<proteinExistence type="predicted"/>
<protein>
    <submittedName>
        <fullName evidence="1">Uncharacterized protein</fullName>
    </submittedName>
</protein>
<evidence type="ECO:0000313" key="1">
    <source>
        <dbReference type="EMBL" id="DAD19180.1"/>
    </source>
</evidence>
<sequence length="42" mass="4545">MIAGVWVGFGGVKAKKLYKMGGKMRGGMRTGDFDFICLFVDG</sequence>
<dbReference type="AlphaFoldDB" id="A0A822XFM1"/>
<organism evidence="1 2">
    <name type="scientific">Nelumbo nucifera</name>
    <name type="common">Sacred lotus</name>
    <dbReference type="NCBI Taxonomy" id="4432"/>
    <lineage>
        <taxon>Eukaryota</taxon>
        <taxon>Viridiplantae</taxon>
        <taxon>Streptophyta</taxon>
        <taxon>Embryophyta</taxon>
        <taxon>Tracheophyta</taxon>
        <taxon>Spermatophyta</taxon>
        <taxon>Magnoliopsida</taxon>
        <taxon>Proteales</taxon>
        <taxon>Nelumbonaceae</taxon>
        <taxon>Nelumbo</taxon>
    </lineage>
</organism>